<dbReference type="SUPFAM" id="SSF51905">
    <property type="entry name" value="FAD/NAD(P)-binding domain"/>
    <property type="match status" value="1"/>
</dbReference>
<comment type="caution">
    <text evidence="2">The sequence shown here is derived from an EMBL/GenBank/DDBJ whole genome shotgun (WGS) entry which is preliminary data.</text>
</comment>
<dbReference type="PANTHER" id="PTHR42685">
    <property type="entry name" value="GERANYLGERANYL DIPHOSPHATE REDUCTASE"/>
    <property type="match status" value="1"/>
</dbReference>
<organism evidence="2 3">
    <name type="scientific">Gelidibacter algens</name>
    <dbReference type="NCBI Taxonomy" id="49280"/>
    <lineage>
        <taxon>Bacteria</taxon>
        <taxon>Pseudomonadati</taxon>
        <taxon>Bacteroidota</taxon>
        <taxon>Flavobacteriia</taxon>
        <taxon>Flavobacteriales</taxon>
        <taxon>Flavobacteriaceae</taxon>
        <taxon>Gelidibacter</taxon>
    </lineage>
</organism>
<dbReference type="Gene3D" id="3.50.50.60">
    <property type="entry name" value="FAD/NAD(P)-binding domain"/>
    <property type="match status" value="1"/>
</dbReference>
<dbReference type="InterPro" id="IPR002938">
    <property type="entry name" value="FAD-bd"/>
</dbReference>
<dbReference type="InterPro" id="IPR036188">
    <property type="entry name" value="FAD/NAD-bd_sf"/>
</dbReference>
<feature type="domain" description="FAD-binding" evidence="1">
    <location>
        <begin position="9"/>
        <end position="298"/>
    </location>
</feature>
<protein>
    <submittedName>
        <fullName evidence="2">Flavin-dependent dehydrogenase</fullName>
    </submittedName>
</protein>
<dbReference type="GO" id="GO:0071949">
    <property type="term" value="F:FAD binding"/>
    <property type="evidence" value="ECO:0007669"/>
    <property type="project" value="InterPro"/>
</dbReference>
<dbReference type="PRINTS" id="PR00420">
    <property type="entry name" value="RNGMNOXGNASE"/>
</dbReference>
<dbReference type="AlphaFoldDB" id="A0A327SAE1"/>
<dbReference type="PANTHER" id="PTHR42685:SF22">
    <property type="entry name" value="CONDITIONED MEDIUM FACTOR RECEPTOR 1"/>
    <property type="match status" value="1"/>
</dbReference>
<proteinExistence type="predicted"/>
<dbReference type="EMBL" id="QLLQ01000003">
    <property type="protein sequence ID" value="RAJ25738.1"/>
    <property type="molecule type" value="Genomic_DNA"/>
</dbReference>
<keyword evidence="3" id="KW-1185">Reference proteome</keyword>
<dbReference type="RefSeq" id="WP_211314452.1">
    <property type="nucleotide sequence ID" value="NZ_QLLQ01000003.1"/>
</dbReference>
<dbReference type="InterPro" id="IPR050407">
    <property type="entry name" value="Geranylgeranyl_reductase"/>
</dbReference>
<dbReference type="Pfam" id="PF01494">
    <property type="entry name" value="FAD_binding_3"/>
    <property type="match status" value="1"/>
</dbReference>
<dbReference type="Proteomes" id="UP000248987">
    <property type="component" value="Unassembled WGS sequence"/>
</dbReference>
<gene>
    <name evidence="2" type="ORF">LX77_01153</name>
</gene>
<sequence length="379" mass="42361">MNTYGNPFDVLIIGGGLAGLSAAIHLQKQGFDVMLIEKNEYPKHKVCGEYISNEVLPYLNYLGVDVFALGAKNITKFEVSSAKSKLIAANLPLGGFGISRYALDEALYLKAKSVGVLFVVDTVMEVQFLDDQFSVETKENGKYTSKIVIGAYGKRTNLDVKLNRNFIKNKSPYLAVKTHVKGDFPEDVVALHNFEGGYCGVSKVEDDSINLCYITNFEAFKKYKDIEEFQEKVLFKNTYLKSIFKNTTAVFESPLTISQISFDRKSPVEEHMLMCGDSAGMIHPLCGNGMSMAIRSAQIASELIIDYLDNKILSRNSLERSYQKAWNKAFKNRLKVGHVVANLFNNTTLTEVSLLALKKIPFLVPFIIKQTHGKPMIIK</sequence>
<evidence type="ECO:0000259" key="1">
    <source>
        <dbReference type="Pfam" id="PF01494"/>
    </source>
</evidence>
<reference evidence="2 3" key="1">
    <citation type="submission" date="2018-06" db="EMBL/GenBank/DDBJ databases">
        <title>Genomic Encyclopedia of Archaeal and Bacterial Type Strains, Phase II (KMG-II): from individual species to whole genera.</title>
        <authorList>
            <person name="Goeker M."/>
        </authorList>
    </citation>
    <scope>NUCLEOTIDE SEQUENCE [LARGE SCALE GENOMIC DNA]</scope>
    <source>
        <strain evidence="2 3">DSM 12408</strain>
    </source>
</reference>
<name>A0A327SAE1_9FLAO</name>
<accession>A0A327SAE1</accession>
<evidence type="ECO:0000313" key="3">
    <source>
        <dbReference type="Proteomes" id="UP000248987"/>
    </source>
</evidence>
<evidence type="ECO:0000313" key="2">
    <source>
        <dbReference type="EMBL" id="RAJ25738.1"/>
    </source>
</evidence>